<proteinExistence type="inferred from homology"/>
<dbReference type="GO" id="GO:0006564">
    <property type="term" value="P:L-serine biosynthetic process"/>
    <property type="evidence" value="ECO:0007669"/>
    <property type="project" value="UniProtKB-UniRule"/>
</dbReference>
<dbReference type="Gene3D" id="3.40.640.10">
    <property type="entry name" value="Type I PLP-dependent aspartate aminotransferase-like (Major domain)"/>
    <property type="match status" value="1"/>
</dbReference>
<dbReference type="HAMAP" id="MF_00160">
    <property type="entry name" value="SerC_aminotrans_5"/>
    <property type="match status" value="1"/>
</dbReference>
<feature type="domain" description="Aminotransferase class V" evidence="13">
    <location>
        <begin position="7"/>
        <end position="358"/>
    </location>
</feature>
<dbReference type="FunFam" id="3.40.640.10:FF:000010">
    <property type="entry name" value="Phosphoserine aminotransferase"/>
    <property type="match status" value="1"/>
</dbReference>
<keyword evidence="4 12" id="KW-0032">Aminotransferase</keyword>
<dbReference type="InterPro" id="IPR020578">
    <property type="entry name" value="Aminotrans_V_PyrdxlP_BS"/>
</dbReference>
<evidence type="ECO:0000256" key="8">
    <source>
        <dbReference type="ARBA" id="ARBA00023096"/>
    </source>
</evidence>
<dbReference type="FunFam" id="3.90.1150.10:FF:000006">
    <property type="entry name" value="Phosphoserine aminotransferase"/>
    <property type="match status" value="1"/>
</dbReference>
<evidence type="ECO:0000313" key="15">
    <source>
        <dbReference type="Proteomes" id="UP000288587"/>
    </source>
</evidence>
<comment type="caution">
    <text evidence="12">Lacks conserved residue(s) required for the propagation of feature annotation.</text>
</comment>
<evidence type="ECO:0000256" key="12">
    <source>
        <dbReference type="HAMAP-Rule" id="MF_00160"/>
    </source>
</evidence>
<dbReference type="PROSITE" id="PS00595">
    <property type="entry name" value="AA_TRANSFER_CLASS_5"/>
    <property type="match status" value="1"/>
</dbReference>
<dbReference type="InterPro" id="IPR000192">
    <property type="entry name" value="Aminotrans_V_dom"/>
</dbReference>
<comment type="subcellular location">
    <subcellularLocation>
        <location evidence="12">Cytoplasm</location>
    </subcellularLocation>
</comment>
<evidence type="ECO:0000256" key="2">
    <source>
        <dbReference type="ARBA" id="ARBA00005099"/>
    </source>
</evidence>
<dbReference type="RefSeq" id="WP_127681111.1">
    <property type="nucleotide sequence ID" value="NZ_SACM01000001.1"/>
</dbReference>
<evidence type="ECO:0000256" key="7">
    <source>
        <dbReference type="ARBA" id="ARBA00022898"/>
    </source>
</evidence>
<evidence type="ECO:0000256" key="11">
    <source>
        <dbReference type="ARBA" id="ARBA00049007"/>
    </source>
</evidence>
<feature type="binding site" evidence="12">
    <location>
        <position position="153"/>
    </location>
    <ligand>
        <name>pyridoxal 5'-phosphate</name>
        <dbReference type="ChEBI" id="CHEBI:597326"/>
    </ligand>
</feature>
<dbReference type="InterPro" id="IPR015421">
    <property type="entry name" value="PyrdxlP-dep_Trfase_major"/>
</dbReference>
<evidence type="ECO:0000256" key="6">
    <source>
        <dbReference type="ARBA" id="ARBA00022679"/>
    </source>
</evidence>
<keyword evidence="9 12" id="KW-0718">Serine biosynthesis</keyword>
<accession>A0A3S2XZ74</accession>
<evidence type="ECO:0000256" key="4">
    <source>
        <dbReference type="ARBA" id="ARBA00022576"/>
    </source>
</evidence>
<organism evidence="14 15">
    <name type="scientific">Inhella crocodyli</name>
    <dbReference type="NCBI Taxonomy" id="2499851"/>
    <lineage>
        <taxon>Bacteria</taxon>
        <taxon>Pseudomonadati</taxon>
        <taxon>Pseudomonadota</taxon>
        <taxon>Betaproteobacteria</taxon>
        <taxon>Burkholderiales</taxon>
        <taxon>Sphaerotilaceae</taxon>
        <taxon>Inhella</taxon>
    </lineage>
</organism>
<keyword evidence="6 12" id="KW-0808">Transferase</keyword>
<feature type="binding site" evidence="12">
    <location>
        <position position="200"/>
    </location>
    <ligand>
        <name>pyridoxal 5'-phosphate</name>
        <dbReference type="ChEBI" id="CHEBI:597326"/>
    </ligand>
</feature>
<keyword evidence="12" id="KW-0963">Cytoplasm</keyword>
<dbReference type="Proteomes" id="UP000288587">
    <property type="component" value="Unassembled WGS sequence"/>
</dbReference>
<reference evidence="14 15" key="1">
    <citation type="submission" date="2019-01" db="EMBL/GenBank/DDBJ databases">
        <authorList>
            <person name="Chen W.-M."/>
        </authorList>
    </citation>
    <scope>NUCLEOTIDE SEQUENCE [LARGE SCALE GENOMIC DNA]</scope>
    <source>
        <strain evidence="14 15">CCP-18</strain>
    </source>
</reference>
<dbReference type="PANTHER" id="PTHR43247">
    <property type="entry name" value="PHOSPHOSERINE AMINOTRANSFERASE"/>
    <property type="match status" value="1"/>
</dbReference>
<keyword evidence="15" id="KW-1185">Reference proteome</keyword>
<evidence type="ECO:0000256" key="9">
    <source>
        <dbReference type="ARBA" id="ARBA00023299"/>
    </source>
</evidence>
<evidence type="ECO:0000256" key="5">
    <source>
        <dbReference type="ARBA" id="ARBA00022605"/>
    </source>
</evidence>
<dbReference type="AlphaFoldDB" id="A0A3S2XZ74"/>
<feature type="binding site" evidence="12">
    <location>
        <position position="103"/>
    </location>
    <ligand>
        <name>pyridoxal 5'-phosphate</name>
        <dbReference type="ChEBI" id="CHEBI:597326"/>
    </ligand>
</feature>
<dbReference type="GO" id="GO:0005737">
    <property type="term" value="C:cytoplasm"/>
    <property type="evidence" value="ECO:0007669"/>
    <property type="project" value="UniProtKB-SubCell"/>
</dbReference>
<dbReference type="EC" id="2.6.1.52" evidence="12"/>
<feature type="binding site" evidence="12">
    <location>
        <position position="44"/>
    </location>
    <ligand>
        <name>L-glutamate</name>
        <dbReference type="ChEBI" id="CHEBI:29985"/>
    </ligand>
</feature>
<dbReference type="GO" id="GO:0008615">
    <property type="term" value="P:pyridoxine biosynthetic process"/>
    <property type="evidence" value="ECO:0007669"/>
    <property type="project" value="UniProtKB-UniRule"/>
</dbReference>
<comment type="catalytic activity">
    <reaction evidence="10 12">
        <text>4-(phosphooxy)-L-threonine + 2-oxoglutarate = (R)-3-hydroxy-2-oxo-4-phosphooxybutanoate + L-glutamate</text>
        <dbReference type="Rhea" id="RHEA:16573"/>
        <dbReference type="ChEBI" id="CHEBI:16810"/>
        <dbReference type="ChEBI" id="CHEBI:29985"/>
        <dbReference type="ChEBI" id="CHEBI:58452"/>
        <dbReference type="ChEBI" id="CHEBI:58538"/>
        <dbReference type="EC" id="2.6.1.52"/>
    </reaction>
</comment>
<keyword evidence="8 12" id="KW-0664">Pyridoxine biosynthesis</keyword>
<comment type="caution">
    <text evidence="14">The sequence shown here is derived from an EMBL/GenBank/DDBJ whole genome shotgun (WGS) entry which is preliminary data.</text>
</comment>
<evidence type="ECO:0000313" key="14">
    <source>
        <dbReference type="EMBL" id="RVT88195.1"/>
    </source>
</evidence>
<gene>
    <name evidence="12 14" type="primary">serC</name>
    <name evidence="14" type="ORF">EOD73_04130</name>
</gene>
<dbReference type="PANTHER" id="PTHR43247:SF1">
    <property type="entry name" value="PHOSPHOSERINE AMINOTRANSFERASE"/>
    <property type="match status" value="1"/>
</dbReference>
<dbReference type="GO" id="GO:0004648">
    <property type="term" value="F:O-phospho-L-serine:2-oxoglutarate aminotransferase activity"/>
    <property type="evidence" value="ECO:0007669"/>
    <property type="project" value="UniProtKB-UniRule"/>
</dbReference>
<dbReference type="NCBIfam" id="NF003764">
    <property type="entry name" value="PRK05355.1"/>
    <property type="match status" value="1"/>
</dbReference>
<feature type="binding site" evidence="12">
    <location>
        <position position="177"/>
    </location>
    <ligand>
        <name>pyridoxal 5'-phosphate</name>
        <dbReference type="ChEBI" id="CHEBI:597326"/>
    </ligand>
</feature>
<protein>
    <recommendedName>
        <fullName evidence="12">Phosphoserine aminotransferase</fullName>
        <ecNumber evidence="12">2.6.1.52</ecNumber>
    </recommendedName>
    <alternativeName>
        <fullName evidence="12">Phosphohydroxythreonine aminotransferase</fullName>
        <shortName evidence="12">PSAT</shortName>
    </alternativeName>
</protein>
<dbReference type="OrthoDB" id="9809412at2"/>
<dbReference type="Gene3D" id="3.90.1150.10">
    <property type="entry name" value="Aspartate Aminotransferase, domain 1"/>
    <property type="match status" value="1"/>
</dbReference>
<comment type="pathway">
    <text evidence="1 12">Cofactor biosynthesis; pyridoxine 5'-phosphate biosynthesis; pyridoxine 5'-phosphate from D-erythrose 4-phosphate: step 3/5.</text>
</comment>
<dbReference type="Pfam" id="PF00266">
    <property type="entry name" value="Aminotran_5"/>
    <property type="match status" value="1"/>
</dbReference>
<feature type="binding site" evidence="12">
    <location>
        <begin position="242"/>
        <end position="243"/>
    </location>
    <ligand>
        <name>pyridoxal 5'-phosphate</name>
        <dbReference type="ChEBI" id="CHEBI:597326"/>
    </ligand>
</feature>
<comment type="function">
    <text evidence="12">Catalyzes the reversible conversion of 3-phosphohydroxypyruvate to phosphoserine and of 3-hydroxy-2-oxo-4-phosphonooxybutanoate to phosphohydroxythreonine.</text>
</comment>
<comment type="cofactor">
    <cofactor evidence="12">
        <name>pyridoxal 5'-phosphate</name>
        <dbReference type="ChEBI" id="CHEBI:597326"/>
    </cofactor>
    <text evidence="12">Binds 1 pyridoxal phosphate per subunit.</text>
</comment>
<dbReference type="InterPro" id="IPR015422">
    <property type="entry name" value="PyrdxlP-dep_Trfase_small"/>
</dbReference>
<evidence type="ECO:0000259" key="13">
    <source>
        <dbReference type="Pfam" id="PF00266"/>
    </source>
</evidence>
<evidence type="ECO:0000256" key="10">
    <source>
        <dbReference type="ARBA" id="ARBA00047630"/>
    </source>
</evidence>
<evidence type="ECO:0000256" key="3">
    <source>
        <dbReference type="ARBA" id="ARBA00006904"/>
    </source>
</evidence>
<comment type="catalytic activity">
    <reaction evidence="11 12">
        <text>O-phospho-L-serine + 2-oxoglutarate = 3-phosphooxypyruvate + L-glutamate</text>
        <dbReference type="Rhea" id="RHEA:14329"/>
        <dbReference type="ChEBI" id="CHEBI:16810"/>
        <dbReference type="ChEBI" id="CHEBI:18110"/>
        <dbReference type="ChEBI" id="CHEBI:29985"/>
        <dbReference type="ChEBI" id="CHEBI:57524"/>
        <dbReference type="EC" id="2.6.1.52"/>
    </reaction>
</comment>
<dbReference type="PIRSF" id="PIRSF000525">
    <property type="entry name" value="SerC"/>
    <property type="match status" value="1"/>
</dbReference>
<comment type="pathway">
    <text evidence="2 12">Amino-acid biosynthesis; L-serine biosynthesis; L-serine from 3-phospho-D-glycerate: step 2/3.</text>
</comment>
<sequence length="370" mass="40177">MPQRRPYNFSAGPAALPLPVLERAAAEMCDWRGSGMGVMEMSHRGAEFAEIMASTERDLRALAQVPDDFAVLFMQGGALAENAIVPLNLARRGRVDVGISGSWSAKSAQEAAKYAQVSAAFDTRGEGHLSVPDPSTWRLQDDADYLHLCSNETIDGVEFQVLPDLAAMGYRAPLVVDCSSNQLSRPFDWSRIGLAFGGAQKNIGPAGLTLVYVRRSLLGEAHALCPSAFEFSRVAREGSMFNTPPTYAIYMAGLVFEWALQFEYAGLRGLAAIERHNLDKAQLLYGAIDGSGLYSNRVAAAARSRMNVPFFLRREELTGIFLTEAKAAGLLQLKGHKSKGGLRASLYNAMPLAGVEALVGFMKDFEHRHG</sequence>
<feature type="modified residue" description="N6-(pyridoxal phosphate)lysine" evidence="12">
    <location>
        <position position="201"/>
    </location>
</feature>
<dbReference type="UniPathway" id="UPA00244">
    <property type="reaction ID" value="UER00311"/>
</dbReference>
<dbReference type="InterPro" id="IPR015424">
    <property type="entry name" value="PyrdxlP-dep_Trfase"/>
</dbReference>
<dbReference type="EMBL" id="SACM01000001">
    <property type="protein sequence ID" value="RVT88195.1"/>
    <property type="molecule type" value="Genomic_DNA"/>
</dbReference>
<dbReference type="UniPathway" id="UPA00135">
    <property type="reaction ID" value="UER00197"/>
</dbReference>
<dbReference type="InterPro" id="IPR022278">
    <property type="entry name" value="Pser_aminoTfrase"/>
</dbReference>
<dbReference type="SUPFAM" id="SSF53383">
    <property type="entry name" value="PLP-dependent transferases"/>
    <property type="match status" value="1"/>
</dbReference>
<keyword evidence="7 12" id="KW-0663">Pyridoxal phosphate</keyword>
<comment type="similarity">
    <text evidence="3 12">Belongs to the class-V pyridoxal-phosphate-dependent aminotransferase family. SerC subfamily.</text>
</comment>
<keyword evidence="5 12" id="KW-0028">Amino-acid biosynthesis</keyword>
<dbReference type="GO" id="GO:0030170">
    <property type="term" value="F:pyridoxal phosphate binding"/>
    <property type="evidence" value="ECO:0007669"/>
    <property type="project" value="UniProtKB-UniRule"/>
</dbReference>
<name>A0A3S2XZ74_9BURK</name>
<evidence type="ECO:0000256" key="1">
    <source>
        <dbReference type="ARBA" id="ARBA00004915"/>
    </source>
</evidence>
<comment type="subunit">
    <text evidence="12">Homodimer.</text>
</comment>